<dbReference type="Pfam" id="PF24859">
    <property type="entry name" value="FdhE_central"/>
    <property type="match status" value="1"/>
</dbReference>
<dbReference type="HAMAP" id="MF_00611">
    <property type="entry name" value="FdeH"/>
    <property type="match status" value="1"/>
</dbReference>
<dbReference type="Proteomes" id="UP001596495">
    <property type="component" value="Unassembled WGS sequence"/>
</dbReference>
<evidence type="ECO:0000313" key="7">
    <source>
        <dbReference type="Proteomes" id="UP001596495"/>
    </source>
</evidence>
<feature type="domain" description="FdhE N-terminal" evidence="3">
    <location>
        <begin position="24"/>
        <end position="175"/>
    </location>
</feature>
<dbReference type="Gene3D" id="3.90.1670.10">
    <property type="entry name" value="FdhE-like domain"/>
    <property type="match status" value="1"/>
</dbReference>
<comment type="function">
    <text evidence="2">Necessary for formate dehydrogenase activity.</text>
</comment>
<evidence type="ECO:0000259" key="3">
    <source>
        <dbReference type="Pfam" id="PF04216"/>
    </source>
</evidence>
<dbReference type="InterPro" id="IPR024064">
    <property type="entry name" value="FdhE-like_sf"/>
</dbReference>
<evidence type="ECO:0000256" key="2">
    <source>
        <dbReference type="HAMAP-Rule" id="MF_00611"/>
    </source>
</evidence>
<reference evidence="7" key="1">
    <citation type="journal article" date="2019" name="Int. J. Syst. Evol. Microbiol.">
        <title>The Global Catalogue of Microorganisms (GCM) 10K type strain sequencing project: providing services to taxonomists for standard genome sequencing and annotation.</title>
        <authorList>
            <consortium name="The Broad Institute Genomics Platform"/>
            <consortium name="The Broad Institute Genome Sequencing Center for Infectious Disease"/>
            <person name="Wu L."/>
            <person name="Ma J."/>
        </authorList>
    </citation>
    <scope>NUCLEOTIDE SEQUENCE [LARGE SCALE GENOMIC DNA]</scope>
    <source>
        <strain evidence="7">CCUG 54518</strain>
    </source>
</reference>
<dbReference type="InterPro" id="IPR056796">
    <property type="entry name" value="FdhE_C"/>
</dbReference>
<dbReference type="PANTHER" id="PTHR37689">
    <property type="entry name" value="PROTEIN FDHE"/>
    <property type="match status" value="1"/>
</dbReference>
<keyword evidence="7" id="KW-1185">Reference proteome</keyword>
<comment type="caution">
    <text evidence="6">The sequence shown here is derived from an EMBL/GenBank/DDBJ whole genome shotgun (WGS) entry which is preliminary data.</text>
</comment>
<accession>A0ABW2R4K9</accession>
<dbReference type="Pfam" id="PF24860">
    <property type="entry name" value="FdhE_C"/>
    <property type="match status" value="1"/>
</dbReference>
<evidence type="ECO:0000259" key="4">
    <source>
        <dbReference type="Pfam" id="PF24859"/>
    </source>
</evidence>
<dbReference type="PIRSF" id="PIRSF018296">
    <property type="entry name" value="Format_dh_formtn"/>
    <property type="match status" value="1"/>
</dbReference>
<evidence type="ECO:0000259" key="5">
    <source>
        <dbReference type="Pfam" id="PF24860"/>
    </source>
</evidence>
<sequence>MTASATVRVMSPEEIAARAGEETPFLHWPQRESVFAEREMRLRQLARGHAMEDYLGFLARIAHQQQGLLKTFPSVPLPDAQAADRAARAGLPLIPAADWPRDPAWRQVVRDMSQALSQEVAGKAAEVLSTLADADEVFLERQADALLHGLVTGLDLATAPVVGAALQVYWTHMLLATRDLHQGQGQPFGRIDDETVCPCCGSRPTASVTRSAGESLGQRYLHCSLCGLQWHMVRIKCPHCLSGKSLAYQSLTGSSGDSDSAAATAKVQAETCDDCGTYLKIVHTDRDPFVDPVADDVASVTLDLLVAETGKERHGVNFMLLFGDGGGDPPPDQGGQ</sequence>
<organism evidence="6 7">
    <name type="scientific">Hydrogenophaga bisanensis</name>
    <dbReference type="NCBI Taxonomy" id="439611"/>
    <lineage>
        <taxon>Bacteria</taxon>
        <taxon>Pseudomonadati</taxon>
        <taxon>Pseudomonadota</taxon>
        <taxon>Betaproteobacteria</taxon>
        <taxon>Burkholderiales</taxon>
        <taxon>Comamonadaceae</taxon>
        <taxon>Hydrogenophaga</taxon>
    </lineage>
</organism>
<gene>
    <name evidence="2 6" type="primary">fdhE</name>
    <name evidence="6" type="ORF">ACFQNJ_02380</name>
</gene>
<evidence type="ECO:0000313" key="6">
    <source>
        <dbReference type="EMBL" id="MFC7433353.1"/>
    </source>
</evidence>
<dbReference type="CDD" id="cd16341">
    <property type="entry name" value="FdhE"/>
    <property type="match status" value="1"/>
</dbReference>
<dbReference type="PANTHER" id="PTHR37689:SF1">
    <property type="entry name" value="PROTEIN FDHE"/>
    <property type="match status" value="1"/>
</dbReference>
<dbReference type="InterPro" id="IPR056774">
    <property type="entry name" value="FdhE_N"/>
</dbReference>
<dbReference type="RefSeq" id="WP_382253533.1">
    <property type="nucleotide sequence ID" value="NZ_JBHTBX010000001.1"/>
</dbReference>
<dbReference type="NCBIfam" id="TIGR01562">
    <property type="entry name" value="FdhE"/>
    <property type="match status" value="1"/>
</dbReference>
<feature type="domain" description="FdhE C-terminal" evidence="5">
    <location>
        <begin position="235"/>
        <end position="320"/>
    </location>
</feature>
<name>A0ABW2R4K9_9BURK</name>
<dbReference type="EMBL" id="JBHTBX010000001">
    <property type="protein sequence ID" value="MFC7433353.1"/>
    <property type="molecule type" value="Genomic_DNA"/>
</dbReference>
<dbReference type="InterPro" id="IPR056797">
    <property type="entry name" value="FdhE_central"/>
</dbReference>
<dbReference type="Pfam" id="PF04216">
    <property type="entry name" value="FdhE_N"/>
    <property type="match status" value="1"/>
</dbReference>
<dbReference type="SUPFAM" id="SSF144020">
    <property type="entry name" value="FdhE-like"/>
    <property type="match status" value="1"/>
</dbReference>
<proteinExistence type="inferred from homology"/>
<keyword evidence="1 2" id="KW-0963">Cytoplasm</keyword>
<comment type="subcellular location">
    <subcellularLocation>
        <location evidence="2">Cytoplasm</location>
    </subcellularLocation>
</comment>
<dbReference type="InterPro" id="IPR006452">
    <property type="entry name" value="Formate_DH_accessory"/>
</dbReference>
<protein>
    <recommendedName>
        <fullName evidence="2">Protein FdhE homolog</fullName>
    </recommendedName>
</protein>
<comment type="similarity">
    <text evidence="2">Belongs to the FdhE family.</text>
</comment>
<evidence type="ECO:0000256" key="1">
    <source>
        <dbReference type="ARBA" id="ARBA00022490"/>
    </source>
</evidence>
<feature type="domain" description="FdhE central" evidence="4">
    <location>
        <begin position="196"/>
        <end position="234"/>
    </location>
</feature>